<dbReference type="AlphaFoldDB" id="A0A3P7IXM4"/>
<dbReference type="GO" id="GO:0005886">
    <property type="term" value="C:plasma membrane"/>
    <property type="evidence" value="ECO:0007669"/>
    <property type="project" value="TreeGrafter"/>
</dbReference>
<name>A0A3P7IXM4_STRVU</name>
<dbReference type="GO" id="GO:0005261">
    <property type="term" value="F:monoatomic cation channel activity"/>
    <property type="evidence" value="ECO:0007669"/>
    <property type="project" value="TreeGrafter"/>
</dbReference>
<evidence type="ECO:0000313" key="2">
    <source>
        <dbReference type="EMBL" id="VDM72683.1"/>
    </source>
</evidence>
<evidence type="ECO:0000256" key="1">
    <source>
        <dbReference type="SAM" id="Phobius"/>
    </source>
</evidence>
<dbReference type="PANTHER" id="PTHR13800:SF41">
    <property type="entry name" value="PROTEIN CED-11"/>
    <property type="match status" value="1"/>
</dbReference>
<feature type="transmembrane region" description="Helical" evidence="1">
    <location>
        <begin position="76"/>
        <end position="101"/>
    </location>
</feature>
<dbReference type="GO" id="GO:0030001">
    <property type="term" value="P:metal ion transport"/>
    <property type="evidence" value="ECO:0007669"/>
    <property type="project" value="TreeGrafter"/>
</dbReference>
<dbReference type="EMBL" id="UYYB01026648">
    <property type="protein sequence ID" value="VDM72683.1"/>
    <property type="molecule type" value="Genomic_DNA"/>
</dbReference>
<protein>
    <submittedName>
        <fullName evidence="2">Uncharacterized protein</fullName>
    </submittedName>
</protein>
<keyword evidence="1" id="KW-0472">Membrane</keyword>
<keyword evidence="3" id="KW-1185">Reference proteome</keyword>
<sequence length="139" mass="15899">MSSSAAAIHAVLYPDRDMSISVAKASLSWVWLSLFTTDISALRESDTCKKSFMGSSSSYCSFVGEYGNTSCPSQSAAAYLVILEYFVLLKLILWPVLFAFFAKTAKSVDDEADKIWKFQMYSLVTEFRYWPYFLRNQWR</sequence>
<organism evidence="2 3">
    <name type="scientific">Strongylus vulgaris</name>
    <name type="common">Blood worm</name>
    <dbReference type="NCBI Taxonomy" id="40348"/>
    <lineage>
        <taxon>Eukaryota</taxon>
        <taxon>Metazoa</taxon>
        <taxon>Ecdysozoa</taxon>
        <taxon>Nematoda</taxon>
        <taxon>Chromadorea</taxon>
        <taxon>Rhabditida</taxon>
        <taxon>Rhabditina</taxon>
        <taxon>Rhabditomorpha</taxon>
        <taxon>Strongyloidea</taxon>
        <taxon>Strongylidae</taxon>
        <taxon>Strongylus</taxon>
    </lineage>
</organism>
<dbReference type="InterPro" id="IPR050927">
    <property type="entry name" value="TRPM"/>
</dbReference>
<keyword evidence="1" id="KW-0812">Transmembrane</keyword>
<proteinExistence type="predicted"/>
<keyword evidence="1" id="KW-1133">Transmembrane helix</keyword>
<evidence type="ECO:0000313" key="3">
    <source>
        <dbReference type="Proteomes" id="UP000270094"/>
    </source>
</evidence>
<gene>
    <name evidence="2" type="ORF">SVUK_LOCUS7681</name>
</gene>
<dbReference type="OrthoDB" id="10056930at2759"/>
<reference evidence="2 3" key="1">
    <citation type="submission" date="2018-11" db="EMBL/GenBank/DDBJ databases">
        <authorList>
            <consortium name="Pathogen Informatics"/>
        </authorList>
    </citation>
    <scope>NUCLEOTIDE SEQUENCE [LARGE SCALE GENOMIC DNA]</scope>
</reference>
<dbReference type="PANTHER" id="PTHR13800">
    <property type="entry name" value="TRANSIENT RECEPTOR POTENTIAL CATION CHANNEL, SUBFAMILY M, MEMBER 6"/>
    <property type="match status" value="1"/>
</dbReference>
<dbReference type="Proteomes" id="UP000270094">
    <property type="component" value="Unassembled WGS sequence"/>
</dbReference>
<accession>A0A3P7IXM4</accession>